<dbReference type="EMBL" id="CP013234">
    <property type="protein sequence ID" value="AMP06675.1"/>
    <property type="molecule type" value="Genomic_DNA"/>
</dbReference>
<dbReference type="Proteomes" id="UP000074561">
    <property type="component" value="Chromosome"/>
</dbReference>
<dbReference type="OrthoDB" id="9815890at2"/>
<accession>A0A127Q9X5</accession>
<evidence type="ECO:0000313" key="3">
    <source>
        <dbReference type="Proteomes" id="UP000074561"/>
    </source>
</evidence>
<dbReference type="CDD" id="cd01522">
    <property type="entry name" value="RHOD_1"/>
    <property type="match status" value="1"/>
</dbReference>
<dbReference type="RefSeq" id="WP_061943268.1">
    <property type="nucleotide sequence ID" value="NZ_CP013234.1"/>
</dbReference>
<dbReference type="SMART" id="SM00450">
    <property type="entry name" value="RHOD"/>
    <property type="match status" value="1"/>
</dbReference>
<dbReference type="InterPro" id="IPR036873">
    <property type="entry name" value="Rhodanese-like_dom_sf"/>
</dbReference>
<name>A0A127Q9X5_9BURK</name>
<dbReference type="STRING" id="279113.CPter91_4365"/>
<gene>
    <name evidence="2" type="ORF">CPter91_4365</name>
</gene>
<dbReference type="PATRIC" id="fig|279113.9.peg.4330"/>
<feature type="domain" description="Rhodanese" evidence="1">
    <location>
        <begin position="37"/>
        <end position="140"/>
    </location>
</feature>
<dbReference type="Gene3D" id="3.40.250.10">
    <property type="entry name" value="Rhodanese-like domain"/>
    <property type="match status" value="1"/>
</dbReference>
<dbReference type="AlphaFoldDB" id="A0A127Q9X5"/>
<dbReference type="InterPro" id="IPR001763">
    <property type="entry name" value="Rhodanese-like_dom"/>
</dbReference>
<reference evidence="2 3" key="1">
    <citation type="submission" date="2015-11" db="EMBL/GenBank/DDBJ databases">
        <title>Exploring the genomic traits of fungus-feeding bacterial genus Collimonas.</title>
        <authorList>
            <person name="Song C."/>
            <person name="Schmidt R."/>
            <person name="de Jager V."/>
            <person name="Krzyzanowska D."/>
            <person name="Jongedijk E."/>
            <person name="Cankar K."/>
            <person name="Beekwilder J."/>
            <person name="van Veen A."/>
            <person name="de Boer W."/>
            <person name="van Veen J.A."/>
            <person name="Garbeva P."/>
        </authorList>
    </citation>
    <scope>NUCLEOTIDE SEQUENCE [LARGE SCALE GENOMIC DNA]</scope>
    <source>
        <strain evidence="2 3">Ter91</strain>
    </source>
</reference>
<proteinExistence type="predicted"/>
<dbReference type="Pfam" id="PF00581">
    <property type="entry name" value="Rhodanese"/>
    <property type="match status" value="1"/>
</dbReference>
<dbReference type="SUPFAM" id="SSF52821">
    <property type="entry name" value="Rhodanese/Cell cycle control phosphatase"/>
    <property type="match status" value="1"/>
</dbReference>
<evidence type="ECO:0000259" key="1">
    <source>
        <dbReference type="PROSITE" id="PS50206"/>
    </source>
</evidence>
<dbReference type="PROSITE" id="PS50206">
    <property type="entry name" value="RHODANESE_3"/>
    <property type="match status" value="1"/>
</dbReference>
<protein>
    <submittedName>
        <fullName evidence="2">Rhodanese-like domain protein</fullName>
    </submittedName>
</protein>
<sequence>MATSSEILTTAKQRGQTDQLPYAGAVTPGEAFALLEAEPAVMLVDVRTNAERDWVGRVAIQNAQHAAVQWSQYPGGVQNPDFLAQLAQIAEKGTPLLFLCRSGVRSQHAAKLATEHGYNNCFNILEGFEGDKDDKGHRKNINGWCKAGLPWMGA</sequence>
<dbReference type="KEGG" id="cpra:CPter91_4365"/>
<organism evidence="2 3">
    <name type="scientific">Collimonas pratensis</name>
    <dbReference type="NCBI Taxonomy" id="279113"/>
    <lineage>
        <taxon>Bacteria</taxon>
        <taxon>Pseudomonadati</taxon>
        <taxon>Pseudomonadota</taxon>
        <taxon>Betaproteobacteria</taxon>
        <taxon>Burkholderiales</taxon>
        <taxon>Oxalobacteraceae</taxon>
        <taxon>Collimonas</taxon>
    </lineage>
</organism>
<evidence type="ECO:0000313" key="2">
    <source>
        <dbReference type="EMBL" id="AMP06675.1"/>
    </source>
</evidence>